<dbReference type="Pfam" id="PF08245">
    <property type="entry name" value="Mur_ligase_M"/>
    <property type="match status" value="1"/>
</dbReference>
<evidence type="ECO:0000313" key="12">
    <source>
        <dbReference type="EMBL" id="TCP34473.1"/>
    </source>
</evidence>
<sequence length="446" mass="47615">MSTVSEPDGVEAALARLKDLHPKVIDLSLGRIRTLLDKLGNPERRLPPVLHVAGTNGKGSVVATTRAIAEAAGLRVHVYTSPHLVRFNERIRLAGSLIADAHLVALIDEVVAVNGDDPITFFEVTTAAAFKAFADVPADLAIVEVGLGGRFDATNVIPKPAACAITPVSLDHKEYLGEDVAGIAAEKAGILKREVPAVIGPQLDCSAAAIRRIAREARAPLHMIDQDWTICRQTDDRGADYLVYRDTLERFDLPMPGLPGAHQIQNAGVAVALLRHQDEVVVPAAAYRAGLEWVRWPARLQRLTQGSLREVLPEAATLWLDGGHNEAAGQVLRRHFSSLDPDRDAFFLVVGMMKGKEHADFLGAFSGLAEQCLTVPIPGQENTMRAGELAGIASAAGYPAQPAASVRSALKRLGDACPPGKRPVVLITGSLYLAGEVLRENGTPPV</sequence>
<protein>
    <recommendedName>
        <fullName evidence="3">tetrahydrofolate synthase</fullName>
        <ecNumber evidence="3">6.3.2.17</ecNumber>
    </recommendedName>
</protein>
<dbReference type="InterPro" id="IPR018109">
    <property type="entry name" value="Folylpolyglutamate_synth_CS"/>
</dbReference>
<dbReference type="InterPro" id="IPR001645">
    <property type="entry name" value="Folylpolyglutamate_synth"/>
</dbReference>
<evidence type="ECO:0000313" key="13">
    <source>
        <dbReference type="Proteomes" id="UP000295399"/>
    </source>
</evidence>
<dbReference type="FunFam" id="3.40.1190.10:FF:000011">
    <property type="entry name" value="Folylpolyglutamate synthase/dihydrofolate synthase"/>
    <property type="match status" value="1"/>
</dbReference>
<evidence type="ECO:0000259" key="11">
    <source>
        <dbReference type="Pfam" id="PF08245"/>
    </source>
</evidence>
<proteinExistence type="inferred from homology"/>
<comment type="cofactor">
    <cofactor evidence="1">
        <name>Mg(2+)</name>
        <dbReference type="ChEBI" id="CHEBI:18420"/>
    </cofactor>
</comment>
<dbReference type="FunCoup" id="A0A4R2PGI0">
    <property type="interactions" value="590"/>
</dbReference>
<keyword evidence="6 10" id="KW-0547">Nucleotide-binding</keyword>
<evidence type="ECO:0000256" key="6">
    <source>
        <dbReference type="ARBA" id="ARBA00022741"/>
    </source>
</evidence>
<dbReference type="GO" id="GO:0046654">
    <property type="term" value="P:tetrahydrofolate biosynthetic process"/>
    <property type="evidence" value="ECO:0007669"/>
    <property type="project" value="UniProtKB-UniPathway"/>
</dbReference>
<dbReference type="NCBIfam" id="TIGR01499">
    <property type="entry name" value="folC"/>
    <property type="match status" value="1"/>
</dbReference>
<dbReference type="GO" id="GO:0005737">
    <property type="term" value="C:cytoplasm"/>
    <property type="evidence" value="ECO:0007669"/>
    <property type="project" value="TreeGrafter"/>
</dbReference>
<dbReference type="GO" id="GO:0005524">
    <property type="term" value="F:ATP binding"/>
    <property type="evidence" value="ECO:0007669"/>
    <property type="project" value="UniProtKB-KW"/>
</dbReference>
<evidence type="ECO:0000256" key="2">
    <source>
        <dbReference type="ARBA" id="ARBA00008276"/>
    </source>
</evidence>
<evidence type="ECO:0000256" key="10">
    <source>
        <dbReference type="PIRNR" id="PIRNR001563"/>
    </source>
</evidence>
<evidence type="ECO:0000256" key="9">
    <source>
        <dbReference type="ARBA" id="ARBA00047493"/>
    </source>
</evidence>
<dbReference type="PIRSF" id="PIRSF001563">
    <property type="entry name" value="Folylpolyglu_synth"/>
    <property type="match status" value="1"/>
</dbReference>
<dbReference type="InterPro" id="IPR036615">
    <property type="entry name" value="Mur_ligase_C_dom_sf"/>
</dbReference>
<dbReference type="Gene3D" id="3.40.1190.10">
    <property type="entry name" value="Mur-like, catalytic domain"/>
    <property type="match status" value="1"/>
</dbReference>
<dbReference type="AlphaFoldDB" id="A0A4R2PGI0"/>
<dbReference type="Proteomes" id="UP000295399">
    <property type="component" value="Unassembled WGS sequence"/>
</dbReference>
<dbReference type="EC" id="6.3.2.17" evidence="3"/>
<accession>A0A4R2PGI0</accession>
<dbReference type="InterPro" id="IPR013221">
    <property type="entry name" value="Mur_ligase_cen"/>
</dbReference>
<comment type="catalytic activity">
    <reaction evidence="9">
        <text>(6S)-5,6,7,8-tetrahydrofolyl-(gamma-L-Glu)(n) + L-glutamate + ATP = (6S)-5,6,7,8-tetrahydrofolyl-(gamma-L-Glu)(n+1) + ADP + phosphate + H(+)</text>
        <dbReference type="Rhea" id="RHEA:10580"/>
        <dbReference type="Rhea" id="RHEA-COMP:14738"/>
        <dbReference type="Rhea" id="RHEA-COMP:14740"/>
        <dbReference type="ChEBI" id="CHEBI:15378"/>
        <dbReference type="ChEBI" id="CHEBI:29985"/>
        <dbReference type="ChEBI" id="CHEBI:30616"/>
        <dbReference type="ChEBI" id="CHEBI:43474"/>
        <dbReference type="ChEBI" id="CHEBI:141005"/>
        <dbReference type="ChEBI" id="CHEBI:456216"/>
        <dbReference type="EC" id="6.3.2.17"/>
    </reaction>
</comment>
<reference evidence="12 13" key="1">
    <citation type="submission" date="2019-03" db="EMBL/GenBank/DDBJ databases">
        <title>Genomic Encyclopedia of Type Strains, Phase IV (KMG-IV): sequencing the most valuable type-strain genomes for metagenomic binning, comparative biology and taxonomic classification.</title>
        <authorList>
            <person name="Goeker M."/>
        </authorList>
    </citation>
    <scope>NUCLEOTIDE SEQUENCE [LARGE SCALE GENOMIC DNA]</scope>
    <source>
        <strain evidence="12 13">DSM 2132</strain>
    </source>
</reference>
<dbReference type="PANTHER" id="PTHR11136:SF0">
    <property type="entry name" value="DIHYDROFOLATE SYNTHETASE-RELATED"/>
    <property type="match status" value="1"/>
</dbReference>
<dbReference type="UniPathway" id="UPA00077">
    <property type="reaction ID" value="UER00157"/>
</dbReference>
<gene>
    <name evidence="12" type="ORF">EV659_105100</name>
</gene>
<keyword evidence="8" id="KW-0460">Magnesium</keyword>
<keyword evidence="7 10" id="KW-0067">ATP-binding</keyword>
<comment type="caution">
    <text evidence="12">The sequence shown here is derived from an EMBL/GenBank/DDBJ whole genome shotgun (WGS) entry which is preliminary data.</text>
</comment>
<dbReference type="PROSITE" id="PS01012">
    <property type="entry name" value="FOLYLPOLYGLU_SYNT_2"/>
    <property type="match status" value="1"/>
</dbReference>
<dbReference type="GO" id="GO:0008841">
    <property type="term" value="F:dihydrofolate synthase activity"/>
    <property type="evidence" value="ECO:0007669"/>
    <property type="project" value="TreeGrafter"/>
</dbReference>
<feature type="domain" description="Mur ligase central" evidence="11">
    <location>
        <begin position="52"/>
        <end position="273"/>
    </location>
</feature>
<keyword evidence="13" id="KW-1185">Reference proteome</keyword>
<dbReference type="EMBL" id="SLXO01000005">
    <property type="protein sequence ID" value="TCP34473.1"/>
    <property type="molecule type" value="Genomic_DNA"/>
</dbReference>
<evidence type="ECO:0000256" key="8">
    <source>
        <dbReference type="ARBA" id="ARBA00022842"/>
    </source>
</evidence>
<dbReference type="GO" id="GO:0004326">
    <property type="term" value="F:tetrahydrofolylpolyglutamate synthase activity"/>
    <property type="evidence" value="ECO:0007669"/>
    <property type="project" value="UniProtKB-EC"/>
</dbReference>
<dbReference type="PANTHER" id="PTHR11136">
    <property type="entry name" value="FOLYLPOLYGLUTAMATE SYNTHASE-RELATED"/>
    <property type="match status" value="1"/>
</dbReference>
<keyword evidence="5" id="KW-0479">Metal-binding</keyword>
<evidence type="ECO:0000256" key="5">
    <source>
        <dbReference type="ARBA" id="ARBA00022723"/>
    </source>
</evidence>
<organism evidence="12 13">
    <name type="scientific">Rhodothalassium salexigens DSM 2132</name>
    <dbReference type="NCBI Taxonomy" id="1188247"/>
    <lineage>
        <taxon>Bacteria</taxon>
        <taxon>Pseudomonadati</taxon>
        <taxon>Pseudomonadota</taxon>
        <taxon>Alphaproteobacteria</taxon>
        <taxon>Rhodothalassiales</taxon>
        <taxon>Rhodothalassiaceae</taxon>
        <taxon>Rhodothalassium</taxon>
    </lineage>
</organism>
<name>A0A4R2PGI0_RHOSA</name>
<dbReference type="Gene3D" id="3.90.190.20">
    <property type="entry name" value="Mur ligase, C-terminal domain"/>
    <property type="match status" value="1"/>
</dbReference>
<comment type="similarity">
    <text evidence="2 10">Belongs to the folylpolyglutamate synthase family.</text>
</comment>
<dbReference type="SUPFAM" id="SSF53244">
    <property type="entry name" value="MurD-like peptide ligases, peptide-binding domain"/>
    <property type="match status" value="1"/>
</dbReference>
<dbReference type="InParanoid" id="A0A4R2PGI0"/>
<evidence type="ECO:0000256" key="4">
    <source>
        <dbReference type="ARBA" id="ARBA00022598"/>
    </source>
</evidence>
<evidence type="ECO:0000256" key="3">
    <source>
        <dbReference type="ARBA" id="ARBA00013025"/>
    </source>
</evidence>
<dbReference type="RefSeq" id="WP_200287511.1">
    <property type="nucleotide sequence ID" value="NZ_JACIGF010000005.1"/>
</dbReference>
<evidence type="ECO:0000256" key="7">
    <source>
        <dbReference type="ARBA" id="ARBA00022840"/>
    </source>
</evidence>
<keyword evidence="4 10" id="KW-0436">Ligase</keyword>
<dbReference type="SUPFAM" id="SSF53623">
    <property type="entry name" value="MurD-like peptide ligases, catalytic domain"/>
    <property type="match status" value="1"/>
</dbReference>
<evidence type="ECO:0000256" key="1">
    <source>
        <dbReference type="ARBA" id="ARBA00001946"/>
    </source>
</evidence>
<dbReference type="GO" id="GO:0046872">
    <property type="term" value="F:metal ion binding"/>
    <property type="evidence" value="ECO:0007669"/>
    <property type="project" value="UniProtKB-KW"/>
</dbReference>
<dbReference type="InterPro" id="IPR036565">
    <property type="entry name" value="Mur-like_cat_sf"/>
</dbReference>